<feature type="domain" description="Glutamine amidotransferase" evidence="1">
    <location>
        <begin position="36"/>
        <end position="192"/>
    </location>
</feature>
<keyword evidence="2" id="KW-0315">Glutamine amidotransferase</keyword>
<dbReference type="RefSeq" id="WP_388010641.1">
    <property type="nucleotide sequence ID" value="NZ_JBHUEE010000012.1"/>
</dbReference>
<dbReference type="CDD" id="cd01741">
    <property type="entry name" value="GATase1_1"/>
    <property type="match status" value="1"/>
</dbReference>
<gene>
    <name evidence="2" type="ORF">ACFSE6_17900</name>
</gene>
<dbReference type="PROSITE" id="PS51273">
    <property type="entry name" value="GATASE_TYPE_1"/>
    <property type="match status" value="1"/>
</dbReference>
<dbReference type="Pfam" id="PF00117">
    <property type="entry name" value="GATase"/>
    <property type="match status" value="1"/>
</dbReference>
<dbReference type="PANTHER" id="PTHR42695">
    <property type="entry name" value="GLUTAMINE AMIDOTRANSFERASE YLR126C-RELATED"/>
    <property type="match status" value="1"/>
</dbReference>
<dbReference type="NCBIfam" id="NF005743">
    <property type="entry name" value="PRK07567.1"/>
    <property type="match status" value="1"/>
</dbReference>
<reference evidence="3" key="1">
    <citation type="journal article" date="2019" name="Int. J. Syst. Evol. Microbiol.">
        <title>The Global Catalogue of Microorganisms (GCM) 10K type strain sequencing project: providing services to taxonomists for standard genome sequencing and annotation.</title>
        <authorList>
            <consortium name="The Broad Institute Genomics Platform"/>
            <consortium name="The Broad Institute Genome Sequencing Center for Infectious Disease"/>
            <person name="Wu L."/>
            <person name="Ma J."/>
        </authorList>
    </citation>
    <scope>NUCLEOTIDE SEQUENCE [LARGE SCALE GENOMIC DNA]</scope>
    <source>
        <strain evidence="3">JCM 17130</strain>
    </source>
</reference>
<organism evidence="2 3">
    <name type="scientific">Georgenia deserti</name>
    <dbReference type="NCBI Taxonomy" id="2093781"/>
    <lineage>
        <taxon>Bacteria</taxon>
        <taxon>Bacillati</taxon>
        <taxon>Actinomycetota</taxon>
        <taxon>Actinomycetes</taxon>
        <taxon>Micrococcales</taxon>
        <taxon>Bogoriellaceae</taxon>
        <taxon>Georgenia</taxon>
    </lineage>
</organism>
<dbReference type="InterPro" id="IPR029062">
    <property type="entry name" value="Class_I_gatase-like"/>
</dbReference>
<dbReference type="Gene3D" id="3.40.50.880">
    <property type="match status" value="1"/>
</dbReference>
<name>A0ABW4L8E1_9MICO</name>
<dbReference type="EMBL" id="JBHUEE010000012">
    <property type="protein sequence ID" value="MFD1719723.1"/>
    <property type="molecule type" value="Genomic_DNA"/>
</dbReference>
<evidence type="ECO:0000313" key="3">
    <source>
        <dbReference type="Proteomes" id="UP001597277"/>
    </source>
</evidence>
<accession>A0ABW4L8E1</accession>
<proteinExistence type="predicted"/>
<evidence type="ECO:0000259" key="1">
    <source>
        <dbReference type="Pfam" id="PF00117"/>
    </source>
</evidence>
<protein>
    <submittedName>
        <fullName evidence="2">Glutamine amidotransferase</fullName>
    </submittedName>
</protein>
<dbReference type="PANTHER" id="PTHR42695:SF5">
    <property type="entry name" value="GLUTAMINE AMIDOTRANSFERASE YLR126C-RELATED"/>
    <property type="match status" value="1"/>
</dbReference>
<dbReference type="Proteomes" id="UP001597277">
    <property type="component" value="Unassembled WGS sequence"/>
</dbReference>
<dbReference type="SUPFAM" id="SSF52317">
    <property type="entry name" value="Class I glutamine amidotransferase-like"/>
    <property type="match status" value="1"/>
</dbReference>
<comment type="caution">
    <text evidence="2">The sequence shown here is derived from an EMBL/GenBank/DDBJ whole genome shotgun (WGS) entry which is preliminary data.</text>
</comment>
<dbReference type="InterPro" id="IPR017926">
    <property type="entry name" value="GATASE"/>
</dbReference>
<dbReference type="InterPro" id="IPR044992">
    <property type="entry name" value="ChyE-like"/>
</dbReference>
<sequence length="243" mass="26175">MKPFLLLGTRPEDAAADAEYEAFLRYGGLAEHQLVRVRLESVPLPEITLDDFSGVILGGSPFTSSIPTAHKSDTQRRVEHELAGLLERLVAADFPFLGACYGVGTLARQLGAAVDHTHAEPIGPITVELTEDGTADPLLAGFPSSFTAYVGHKEAVAKLPPGAVLLGRGAACPVQMFRVGTHLYGTQFHPELDEPGIVERIAIYRDAGYFDPTEQAEVEARVRGVDVSVPQRLIAAFVARYAR</sequence>
<keyword evidence="3" id="KW-1185">Reference proteome</keyword>
<evidence type="ECO:0000313" key="2">
    <source>
        <dbReference type="EMBL" id="MFD1719723.1"/>
    </source>
</evidence>